<reference evidence="2 3" key="1">
    <citation type="submission" date="2017-01" db="EMBL/GenBank/DDBJ databases">
        <title>The cable genome- insights into the physiology and evolution of filamentous bacteria capable of sulfide oxidation via long distance electron transfer.</title>
        <authorList>
            <person name="Schreiber L."/>
            <person name="Bjerg J.T."/>
            <person name="Boggild A."/>
            <person name="Van De Vossenberg J."/>
            <person name="Meysman F."/>
            <person name="Nielsen L.P."/>
            <person name="Schramm A."/>
            <person name="Kjeldsen K.U."/>
        </authorList>
    </citation>
    <scope>NUCLEOTIDE SEQUENCE [LARGE SCALE GENOMIC DNA]</scope>
    <source>
        <strain evidence="2">A1</strain>
    </source>
</reference>
<evidence type="ECO:0000259" key="1">
    <source>
        <dbReference type="Pfam" id="PF12706"/>
    </source>
</evidence>
<name>A0A444J7W5_9BACT</name>
<accession>A0A444J7W5</accession>
<protein>
    <submittedName>
        <fullName evidence="2">Beta-lactamase superfamily domain-containing protein</fullName>
    </submittedName>
</protein>
<dbReference type="PANTHER" id="PTHR47619:SF1">
    <property type="entry name" value="EXODEOXYRIBONUCLEASE WALJ"/>
    <property type="match status" value="1"/>
</dbReference>
<dbReference type="InterPro" id="IPR001279">
    <property type="entry name" value="Metallo-B-lactamas"/>
</dbReference>
<dbReference type="SUPFAM" id="SSF56281">
    <property type="entry name" value="Metallo-hydrolase/oxidoreductase"/>
    <property type="match status" value="1"/>
</dbReference>
<keyword evidence="3" id="KW-1185">Reference proteome</keyword>
<comment type="caution">
    <text evidence="2">The sequence shown here is derived from an EMBL/GenBank/DDBJ whole genome shotgun (WGS) entry which is preliminary data.</text>
</comment>
<dbReference type="Pfam" id="PF12706">
    <property type="entry name" value="Lactamase_B_2"/>
    <property type="match status" value="1"/>
</dbReference>
<dbReference type="PANTHER" id="PTHR47619">
    <property type="entry name" value="METALLO-HYDROLASE YYCJ-RELATED"/>
    <property type="match status" value="1"/>
</dbReference>
<proteinExistence type="predicted"/>
<dbReference type="Gene3D" id="3.60.15.10">
    <property type="entry name" value="Ribonuclease Z/Hydroxyacylglutathione hydrolase-like"/>
    <property type="match status" value="1"/>
</dbReference>
<dbReference type="InterPro" id="IPR052533">
    <property type="entry name" value="WalJ/YycJ-like"/>
</dbReference>
<dbReference type="EMBL" id="MTKP01000069">
    <property type="protein sequence ID" value="RWX49216.1"/>
    <property type="molecule type" value="Genomic_DNA"/>
</dbReference>
<organism evidence="2 3">
    <name type="scientific">Candidatus Electrothrix communis</name>
    <dbReference type="NCBI Taxonomy" id="1859133"/>
    <lineage>
        <taxon>Bacteria</taxon>
        <taxon>Pseudomonadati</taxon>
        <taxon>Thermodesulfobacteriota</taxon>
        <taxon>Desulfobulbia</taxon>
        <taxon>Desulfobulbales</taxon>
        <taxon>Desulfobulbaceae</taxon>
        <taxon>Candidatus Electrothrix</taxon>
    </lineage>
</organism>
<evidence type="ECO:0000313" key="2">
    <source>
        <dbReference type="EMBL" id="RWX49216.1"/>
    </source>
</evidence>
<feature type="non-terminal residue" evidence="2">
    <location>
        <position position="1"/>
    </location>
</feature>
<dbReference type="InterPro" id="IPR036866">
    <property type="entry name" value="RibonucZ/Hydroxyglut_hydro"/>
</dbReference>
<sequence length="179" mass="20040">TGFFLEDLHIHPFRISHDTADPVGFLVSDGTHSVAYCTDTGKITTLIRQRLLQCQALILESNYDPEMLMDGPYPMHIKQRVRSNQGHLANNDAAAFLVELCTSKVQHVVLAHLSETNNHPDLVTAQVQQELAPYNPTFSLDLARQDQPGRFITMGKTNKERGEVESTIADCIAEPNEER</sequence>
<feature type="domain" description="Metallo-beta-lactamase" evidence="1">
    <location>
        <begin position="7"/>
        <end position="112"/>
    </location>
</feature>
<dbReference type="Proteomes" id="UP000288086">
    <property type="component" value="Unassembled WGS sequence"/>
</dbReference>
<gene>
    <name evidence="2" type="ORF">VT98_10694</name>
</gene>
<dbReference type="AlphaFoldDB" id="A0A444J7W5"/>
<evidence type="ECO:0000313" key="3">
    <source>
        <dbReference type="Proteomes" id="UP000288086"/>
    </source>
</evidence>